<comment type="cofactor">
    <cofactor evidence="8">
        <name>Mg(2+)</name>
        <dbReference type="ChEBI" id="CHEBI:18420"/>
    </cofactor>
</comment>
<evidence type="ECO:0000256" key="8">
    <source>
        <dbReference type="HAMAP-Rule" id="MF_00277"/>
    </source>
</evidence>
<dbReference type="SUPFAM" id="SSF55021">
    <property type="entry name" value="ACT-like"/>
    <property type="match status" value="2"/>
</dbReference>
<evidence type="ECO:0000256" key="1">
    <source>
        <dbReference type="ARBA" id="ARBA00022679"/>
    </source>
</evidence>
<dbReference type="GO" id="GO:0008773">
    <property type="term" value="F:[protein-PII] uridylyltransferase activity"/>
    <property type="evidence" value="ECO:0007669"/>
    <property type="project" value="UniProtKB-UniRule"/>
</dbReference>
<proteinExistence type="inferred from homology"/>
<dbReference type="EC" id="3.1.4.-" evidence="8"/>
<dbReference type="Pfam" id="PF03445">
    <property type="entry name" value="DUF294"/>
    <property type="match status" value="1"/>
</dbReference>
<evidence type="ECO:0000259" key="10">
    <source>
        <dbReference type="PROSITE" id="PS51831"/>
    </source>
</evidence>
<evidence type="ECO:0000259" key="9">
    <source>
        <dbReference type="PROSITE" id="PS51671"/>
    </source>
</evidence>
<dbReference type="NCBIfam" id="TIGR01693">
    <property type="entry name" value="UTase_glnD"/>
    <property type="match status" value="1"/>
</dbReference>
<dbReference type="InterPro" id="IPR005105">
    <property type="entry name" value="GlnD_Uridyltrans_N"/>
</dbReference>
<comment type="catalytic activity">
    <reaction evidence="7">
        <text>guanosine 3',5'-bis(diphosphate) + H2O = GDP + diphosphate + H(+)</text>
        <dbReference type="Rhea" id="RHEA:14253"/>
        <dbReference type="ChEBI" id="CHEBI:15377"/>
        <dbReference type="ChEBI" id="CHEBI:15378"/>
        <dbReference type="ChEBI" id="CHEBI:33019"/>
        <dbReference type="ChEBI" id="CHEBI:58189"/>
        <dbReference type="ChEBI" id="CHEBI:77828"/>
        <dbReference type="EC" id="3.1.7.2"/>
    </reaction>
</comment>
<dbReference type="EMBL" id="VMRY01000096">
    <property type="protein sequence ID" value="TVT51343.1"/>
    <property type="molecule type" value="Genomic_DNA"/>
</dbReference>
<dbReference type="GO" id="GO:0006808">
    <property type="term" value="P:regulation of nitrogen utilization"/>
    <property type="evidence" value="ECO:0007669"/>
    <property type="project" value="UniProtKB-UniRule"/>
</dbReference>
<dbReference type="EC" id="2.7.7.59" evidence="8"/>
<dbReference type="SUPFAM" id="SSF81301">
    <property type="entry name" value="Nucleotidyltransferase"/>
    <property type="match status" value="1"/>
</dbReference>
<dbReference type="PROSITE" id="PS51831">
    <property type="entry name" value="HD"/>
    <property type="match status" value="1"/>
</dbReference>
<dbReference type="SUPFAM" id="SSF109604">
    <property type="entry name" value="HD-domain/PDEase-like"/>
    <property type="match status" value="1"/>
</dbReference>
<comment type="function">
    <text evidence="8">Modifies, by uridylylation and deuridylylation, the PII regulatory proteins (GlnB and homologs), in response to the nitrogen status of the cell that GlnD senses through the glutamine level. Under low glutamine levels, catalyzes the conversion of the PII proteins and UTP to PII-UMP and PPi, while under higher glutamine levels, GlnD hydrolyzes PII-UMP to PII and UMP (deuridylylation). Thus, controls uridylylation state and activity of the PII proteins, and plays an important role in the regulation of nitrogen metabolism.</text>
</comment>
<dbReference type="CDD" id="cd04900">
    <property type="entry name" value="ACT_UUR-like_1"/>
    <property type="match status" value="1"/>
</dbReference>
<evidence type="ECO:0000256" key="4">
    <source>
        <dbReference type="ARBA" id="ARBA00022801"/>
    </source>
</evidence>
<comment type="activity regulation">
    <text evidence="8">Uridylyltransferase (UTase) activity is inhibited by glutamine, while glutamine activates uridylyl-removing (UR) activity.</text>
</comment>
<comment type="catalytic activity">
    <reaction evidence="8">
        <text>[protein-PII]-L-tyrosine + UTP = [protein-PII]-uridylyl-L-tyrosine + diphosphate</text>
        <dbReference type="Rhea" id="RHEA:13673"/>
        <dbReference type="Rhea" id="RHEA-COMP:12147"/>
        <dbReference type="Rhea" id="RHEA-COMP:12148"/>
        <dbReference type="ChEBI" id="CHEBI:33019"/>
        <dbReference type="ChEBI" id="CHEBI:46398"/>
        <dbReference type="ChEBI" id="CHEBI:46858"/>
        <dbReference type="ChEBI" id="CHEBI:90602"/>
        <dbReference type="EC" id="2.7.7.59"/>
    </reaction>
</comment>
<dbReference type="InterPro" id="IPR045865">
    <property type="entry name" value="ACT-like_dom_sf"/>
</dbReference>
<dbReference type="SMART" id="SM00471">
    <property type="entry name" value="HDc"/>
    <property type="match status" value="1"/>
</dbReference>
<comment type="catalytic activity">
    <reaction evidence="8">
        <text>[protein-PII]-uridylyl-L-tyrosine + H2O = [protein-PII]-L-tyrosine + UMP + H(+)</text>
        <dbReference type="Rhea" id="RHEA:48600"/>
        <dbReference type="Rhea" id="RHEA-COMP:12147"/>
        <dbReference type="Rhea" id="RHEA-COMP:12148"/>
        <dbReference type="ChEBI" id="CHEBI:15377"/>
        <dbReference type="ChEBI" id="CHEBI:15378"/>
        <dbReference type="ChEBI" id="CHEBI:46858"/>
        <dbReference type="ChEBI" id="CHEBI:57865"/>
        <dbReference type="ChEBI" id="CHEBI:90602"/>
    </reaction>
</comment>
<dbReference type="Pfam" id="PF01966">
    <property type="entry name" value="HD"/>
    <property type="match status" value="1"/>
</dbReference>
<sequence length="879" mass="101098">MLTTTLLDPGKLTASLNNNENPLKVFRTALKEANEVLKVRFEQGDPITALVPLRAQMIDNLLEHAWNLKMPTDAAAALVAVGGYGRMELHPGSDIDLMILLDDQDPDQYSEPLAELLTFFWDIGLEVGHSVRTIAECITEAKQDITIATNIMEARLLVGQKTLFKQMQAATGPDKIWPSEQFFTAKWEEQKQRYIRYEETISNLEPNIKESPGGLRDIQMVGWVVKRHFGAKTMHDLVVHGFLTEEEYLDLMDGQDYLWRIRFALHLLTGRREDRILFDYQRTLAAQFGFDDDSQELGVEKFMQQYYRTALRLRRMNEMLLQLFQEVILLKCHLDEPKPINRRFQSRSGFLEVVHKDIFTQYPLALLELFLIMEQHPELNGVRASTIRLIRSHRHLIDDNFRQDIRARSLFMEILRQPVGITHELRRMNMYGILARYIPAFAHIVGRMQYDLFHVFTVDKHTLFVVRNLRRLTVPEHRGEFPLCSDIMEKLPKPELLYIAAIFHDIAKGRGGDHSELGAKEAWDFCKLHGLSDYDSRLVSWLVEKHLLMSITAQRKDTSDPDVINDFAQAVKNPVHLDYLYLLTMADIRATDPKKWNSWKNSLLRELYTVTKQALLRGLQNPQEREEIVQNKQAGALHLLKSEGTNPDSALAHWATLSLDYFLYHTWEEIAWQTRTVLASNPEQLPLVLLRKSSTRGGTEIFLYGPDRDDLFAITTSQLGQLGLNIVSARIETATTGLTLNSFLVLEQDGGPVEETGRREEICDLLRASLINPESANLVVSRRIPRRLKHFSTPTRIDFVQDYGNQRTIMKLMTDDRPGLLSEVGHAFAKCKIKLINAKIATIGAEAEDTFFITDRNNKPLGSREQFESLEKEIQERLS</sequence>
<comment type="caution">
    <text evidence="11">The sequence shown here is derived from an EMBL/GenBank/DDBJ whole genome shotgun (WGS) entry which is preliminary data.</text>
</comment>
<dbReference type="PANTHER" id="PTHR47320">
    <property type="entry name" value="BIFUNCTIONAL URIDYLYLTRANSFERASE/URIDYLYL-REMOVING ENZYME"/>
    <property type="match status" value="1"/>
</dbReference>
<dbReference type="InterPro" id="IPR010043">
    <property type="entry name" value="UTase/UR"/>
</dbReference>
<dbReference type="Gene3D" id="3.30.460.10">
    <property type="entry name" value="Beta Polymerase, domain 2"/>
    <property type="match status" value="1"/>
</dbReference>
<dbReference type="InterPro" id="IPR006674">
    <property type="entry name" value="HD_domain"/>
</dbReference>
<dbReference type="Pfam" id="PF08335">
    <property type="entry name" value="GlnD_UR_UTase"/>
    <property type="match status" value="1"/>
</dbReference>
<dbReference type="CDD" id="cd05401">
    <property type="entry name" value="NT_GlnE_GlnD_like"/>
    <property type="match status" value="1"/>
</dbReference>
<organism evidence="11 12">
    <name type="scientific">Sedimenticola thiotaurini</name>
    <dbReference type="NCBI Taxonomy" id="1543721"/>
    <lineage>
        <taxon>Bacteria</taxon>
        <taxon>Pseudomonadati</taxon>
        <taxon>Pseudomonadota</taxon>
        <taxon>Gammaproteobacteria</taxon>
        <taxon>Chromatiales</taxon>
        <taxon>Sedimenticolaceae</taxon>
        <taxon>Sedimenticola</taxon>
    </lineage>
</organism>
<feature type="region of interest" description="Uridylyltransferase" evidence="8">
    <location>
        <begin position="1"/>
        <end position="339"/>
    </location>
</feature>
<dbReference type="PANTHER" id="PTHR47320:SF1">
    <property type="entry name" value="BIFUNCTIONAL URIDYLYLTRANSFERASE_URIDYLYL-REMOVING ENZYME"/>
    <property type="match status" value="1"/>
</dbReference>
<dbReference type="SUPFAM" id="SSF81593">
    <property type="entry name" value="Nucleotidyltransferase substrate binding subunit/domain"/>
    <property type="match status" value="1"/>
</dbReference>
<evidence type="ECO:0000313" key="11">
    <source>
        <dbReference type="EMBL" id="TVT51343.1"/>
    </source>
</evidence>
<dbReference type="Gene3D" id="1.10.3210.10">
    <property type="entry name" value="Hypothetical protein af1432"/>
    <property type="match status" value="1"/>
</dbReference>
<dbReference type="Proteomes" id="UP000317355">
    <property type="component" value="Unassembled WGS sequence"/>
</dbReference>
<feature type="domain" description="ACT" evidence="9">
    <location>
        <begin position="809"/>
        <end position="879"/>
    </location>
</feature>
<dbReference type="GO" id="GO:0008893">
    <property type="term" value="F:guanosine-3',5'-bis(diphosphate) 3'-diphosphatase activity"/>
    <property type="evidence" value="ECO:0007669"/>
    <property type="project" value="UniProtKB-EC"/>
</dbReference>
<dbReference type="InterPro" id="IPR013546">
    <property type="entry name" value="PII_UdlTrfase/GS_AdlTrfase"/>
</dbReference>
<keyword evidence="3" id="KW-0677">Repeat</keyword>
<evidence type="ECO:0000256" key="7">
    <source>
        <dbReference type="ARBA" id="ARBA00047968"/>
    </source>
</evidence>
<evidence type="ECO:0000313" key="12">
    <source>
        <dbReference type="Proteomes" id="UP000317355"/>
    </source>
</evidence>
<dbReference type="FunFam" id="1.10.3090.10:FF:000005">
    <property type="entry name" value="Bifunctional uridylyltransferase/uridylyl-removing enzyme"/>
    <property type="match status" value="1"/>
</dbReference>
<dbReference type="AlphaFoldDB" id="A0A558CRE5"/>
<keyword evidence="6 8" id="KW-0511">Multifunctional enzyme</keyword>
<accession>A0A558CRE5</accession>
<evidence type="ECO:0000256" key="6">
    <source>
        <dbReference type="ARBA" id="ARBA00023268"/>
    </source>
</evidence>
<evidence type="ECO:0000256" key="3">
    <source>
        <dbReference type="ARBA" id="ARBA00022737"/>
    </source>
</evidence>
<keyword evidence="4 8" id="KW-0378">Hydrolase</keyword>
<gene>
    <name evidence="8 11" type="primary">glnD</name>
    <name evidence="11" type="ORF">FHK82_16025</name>
</gene>
<keyword evidence="5 8" id="KW-0460">Magnesium</keyword>
<keyword evidence="2 8" id="KW-0548">Nucleotidyltransferase</keyword>
<feature type="domain" description="HD" evidence="10">
    <location>
        <begin position="458"/>
        <end position="580"/>
    </location>
</feature>
<dbReference type="InterPro" id="IPR043519">
    <property type="entry name" value="NT_sf"/>
</dbReference>
<name>A0A558CRE5_9GAMM</name>
<dbReference type="GO" id="GO:0008081">
    <property type="term" value="F:phosphoric diester hydrolase activity"/>
    <property type="evidence" value="ECO:0007669"/>
    <property type="project" value="UniProtKB-UniRule"/>
</dbReference>
<keyword evidence="1 8" id="KW-0808">Transferase</keyword>
<evidence type="ECO:0000256" key="2">
    <source>
        <dbReference type="ARBA" id="ARBA00022695"/>
    </source>
</evidence>
<feature type="domain" description="ACT" evidence="9">
    <location>
        <begin position="700"/>
        <end position="776"/>
    </location>
</feature>
<dbReference type="HAMAP" id="MF_00277">
    <property type="entry name" value="PII_uridylyl_transf"/>
    <property type="match status" value="1"/>
</dbReference>
<reference evidence="11 12" key="1">
    <citation type="submission" date="2019-07" db="EMBL/GenBank/DDBJ databases">
        <title>The pathways for chlorine oxyanion respiration interact through the shared metabolite chlorate.</title>
        <authorList>
            <person name="Barnum T.P."/>
            <person name="Cheng Y."/>
            <person name="Hill K.A."/>
            <person name="Lucas L.N."/>
            <person name="Carlson H.K."/>
            <person name="Coates J.D."/>
        </authorList>
    </citation>
    <scope>NUCLEOTIDE SEQUENCE [LARGE SCALE GENOMIC DNA]</scope>
    <source>
        <strain evidence="11">BK-3</strain>
    </source>
</reference>
<dbReference type="InterPro" id="IPR003607">
    <property type="entry name" value="HD/PDEase_dom"/>
</dbReference>
<dbReference type="STRING" id="1543721.AAY24_01880"/>
<dbReference type="CDD" id="cd00077">
    <property type="entry name" value="HDc"/>
    <property type="match status" value="1"/>
</dbReference>
<comment type="caution">
    <text evidence="8">Lacks conserved residue(s) required for the propagation of feature annotation.</text>
</comment>
<comment type="domain">
    <text evidence="8">Has four distinct domains: an N-terminal nucleotidyltransferase (NT) domain responsible for UTase activity, a central HD domain that encodes UR activity, and two C-terminal ACT domains that seem to have a role in glutamine sensing.</text>
</comment>
<dbReference type="CDD" id="cd04899">
    <property type="entry name" value="ACT_ACR-UUR-like_2"/>
    <property type="match status" value="1"/>
</dbReference>
<protein>
    <recommendedName>
        <fullName evidence="8">Bifunctional uridylyltransferase/uridylyl-removing enzyme</fullName>
        <shortName evidence="8">UTase/UR</shortName>
    </recommendedName>
    <alternativeName>
        <fullName evidence="8">Bifunctional [protein-PII] modification enzyme</fullName>
    </alternativeName>
    <alternativeName>
        <fullName evidence="8">Bifunctional nitrogen sensor protein</fullName>
    </alternativeName>
    <domain>
        <recommendedName>
            <fullName evidence="8">[Protein-PII] uridylyltransferase</fullName>
            <shortName evidence="8">PII uridylyltransferase</shortName>
            <shortName evidence="8">UTase</shortName>
            <ecNumber evidence="8">2.7.7.59</ecNumber>
        </recommendedName>
    </domain>
    <domain>
        <recommendedName>
            <fullName evidence="8">[Protein-PII]-UMP uridylyl-removing enzyme</fullName>
            <shortName evidence="8">UR</shortName>
            <ecNumber evidence="8">3.1.4.-</ecNumber>
        </recommendedName>
    </domain>
</protein>
<dbReference type="PROSITE" id="PS51671">
    <property type="entry name" value="ACT"/>
    <property type="match status" value="2"/>
</dbReference>
<evidence type="ECO:0000256" key="5">
    <source>
        <dbReference type="ARBA" id="ARBA00022842"/>
    </source>
</evidence>
<dbReference type="PIRSF" id="PIRSF006288">
    <property type="entry name" value="PII_uridyltransf"/>
    <property type="match status" value="1"/>
</dbReference>
<dbReference type="InterPro" id="IPR002912">
    <property type="entry name" value="ACT_dom"/>
</dbReference>
<comment type="similarity">
    <text evidence="8">Belongs to the GlnD family.</text>
</comment>